<feature type="domain" description="Helicase ATP-binding" evidence="2">
    <location>
        <begin position="49"/>
        <end position="219"/>
    </location>
</feature>
<dbReference type="Gene3D" id="3.40.50.300">
    <property type="entry name" value="P-loop containing nucleotide triphosphate hydrolases"/>
    <property type="match status" value="2"/>
</dbReference>
<evidence type="ECO:0000313" key="4">
    <source>
        <dbReference type="EMBL" id="SEP53733.1"/>
    </source>
</evidence>
<dbReference type="GO" id="GO:0003677">
    <property type="term" value="F:DNA binding"/>
    <property type="evidence" value="ECO:0007669"/>
    <property type="project" value="InterPro"/>
</dbReference>
<feature type="compositionally biased region" description="Basic residues" evidence="1">
    <location>
        <begin position="1"/>
        <end position="10"/>
    </location>
</feature>
<name>A0A1H8YNS7_9PSEU</name>
<dbReference type="Pfam" id="PF04851">
    <property type="entry name" value="ResIII"/>
    <property type="match status" value="1"/>
</dbReference>
<dbReference type="Gene3D" id="6.10.140.530">
    <property type="match status" value="16"/>
</dbReference>
<dbReference type="InterPro" id="IPR014001">
    <property type="entry name" value="Helicase_ATP-bd"/>
</dbReference>
<dbReference type="PANTHER" id="PTHR33418">
    <property type="entry name" value="HELICASE-ASSOCIATED"/>
    <property type="match status" value="1"/>
</dbReference>
<keyword evidence="5" id="KW-1185">Reference proteome</keyword>
<dbReference type="EMBL" id="FOEF01000030">
    <property type="protein sequence ID" value="SEP53733.1"/>
    <property type="molecule type" value="Genomic_DNA"/>
</dbReference>
<dbReference type="Pfam" id="PF03457">
    <property type="entry name" value="HA"/>
    <property type="match status" value="15"/>
</dbReference>
<sequence length="1820" mass="203002">MAPSTIRRRTHDTATAGQTALFTTGPAGDGPAPDFSDRAYQRDAVARVVDGLRGGGRGQLRAACGTGKTRMAQWSAERLVHHGGIVVIVVPTVGLVAQTLAAWAESDDDHRALAVCSDDSVALEDQASTEDILEPVTTDSDVVDAWLRADNTAAVRLIVGTHISAHVIGAGLQKAAVAADMLVIDEAHHSAGSVDKATALLHDDEVLPAVRRLYMTATPRMWESGKSSDTAGYSMDDEHVFGPVLYSYPFSRAIDEGYLDDYRLVVVGVTRAEVLAVLRNSERHLGAGRQLPDEHTAMVQAATARAAAELGLRRVIAFCPLVQDARRFAETFQQTIDAIPPALRPRRPLHAAHVHGKMKQAQRRDILSHLANPPDDGWSVISNARCLSEGVDLPTVDGIAFTAPKKSPTDIVQAVGRALRRDPEGSGIATILVPILLADDDAATDDDTIDAGSYQVLWQVVRGLRAHDDMLGNALDSYRASHFTTESGLDRLDFILPDTHRARAPEFVEHLTIRLVKSTTSKWWDGYAHLADFHARWGHSRVNPGHSIGDGFRLGNWVSSTRVAYKQNRLGADRVAALEKLGFIFDARAADWERGFSVAHAFYIEHGHLRPPVTFRQDNVSLAAWLGSQRAAHARDTLPADRKARLDTVGMHWPRKQKGHSYTREERLAQVSDFYTAHGRLPSQKADPALGAFLTKMRTAYRNGTLEQPVIDVLDEMGIVWDSTAVIEQNWERGLAAATRYHMLYGHLDVRRSDQLHSLDDDEGVDLAGWLKLRRVECQKGKLTAAQITALDKLDMPWRPHQSRWEHSHAACAEYYAEHGHLRVPRTHTVYNVRGEEYRLCNWIDTQRAKRDTLTDDQILMLDKVGIEWDPATSRWEANLVALQEFHDKHGHISVPEDLVNDDGINLYSVLSVCRTRRRQNRLPAERIAALDALGMDWEPGSARSWDRVMEALRIYYADHGDILIPPGFTTSGGTVVADWLTLQRKRYADGELTDAQIAGLNSVGMIWQKRGSRWARSLAALTTVRDRYGTINVTYAQAEDDPDARQVYTLVVQYRTARTKNKLSADKIADLDALGLDWNPLSSREQQWQAAYDAVRAFHSQHSHLDVPPGHSIGDGADLDNWLAYQKAKHGRGQLHADRVELLDALGIEWPTPADPWDRAIAELQDYIRTVGPLSALRAGQQTTSGFHIYGWVVRQRRRAEQGDLPADRVQQLRDLGALTRRPRTRKTTAEPKRTPWLQDLATLRQYHAEHSDINVSRDREPTVGAIVARIRAARRAATLPADRIAALEDLGIDWEPRHSARQRGIFAARAFYSSHGHLLPEPGHIEGDVDLSGWISARRSARAADQLTDAQIAELDALGMVWDLQQATWDKELAAATAFHAEHGHLKVPHNYECADLRGQSYPLARILNQQRSHCRAGTLPADRIAALDALGMDWNPVQSRQKTHQKLWETHLAALRAYHAEHGHIAVSKSQTHDGVDIGHAVHRARRQHGVGDLAADRAAALDALGMVWSPKDTAWRQMIEFLTAYRADYGHIRVPDGVRTAPGILTGRGTHSPDGVEVRGWLGRQRINRTAGELSDAQVAELDALGMIWERAEATEDTWRAHFAVAQNFHRRHGHLNVPAVKPSQDKEINALYNWVCTQRRLHHEGDLVKDRVALLESIGMQWNPVPAKQAEWLRIFGEVKEFCDQHGHFSFGSADPTMVKLGKWLTHQRNLHAKGELQPDRVALLTEIGLDWRPDHERAWSQAVARLRTYCEFEGNPNDMPAKYKSPDGFGLYYWLRRARAMAERGDLPEPAVNDLLSCGLRISGRRSCHKPTTG</sequence>
<reference evidence="4 5" key="1">
    <citation type="submission" date="2016-10" db="EMBL/GenBank/DDBJ databases">
        <authorList>
            <person name="de Groot N.N."/>
        </authorList>
    </citation>
    <scope>NUCLEOTIDE SEQUENCE [LARGE SCALE GENOMIC DNA]</scope>
    <source>
        <strain evidence="4 5">DSM 44993</strain>
    </source>
</reference>
<evidence type="ECO:0000259" key="3">
    <source>
        <dbReference type="PROSITE" id="PS51194"/>
    </source>
</evidence>
<proteinExistence type="predicted"/>
<feature type="compositionally biased region" description="Polar residues" evidence="1">
    <location>
        <begin position="13"/>
        <end position="22"/>
    </location>
</feature>
<dbReference type="GO" id="GO:0005524">
    <property type="term" value="F:ATP binding"/>
    <property type="evidence" value="ECO:0007669"/>
    <property type="project" value="InterPro"/>
</dbReference>
<feature type="domain" description="Helicase C-terminal" evidence="3">
    <location>
        <begin position="311"/>
        <end position="472"/>
    </location>
</feature>
<accession>A0A1H8YNS7</accession>
<dbReference type="RefSeq" id="WP_091628573.1">
    <property type="nucleotide sequence ID" value="NZ_FOEF01000030.1"/>
</dbReference>
<dbReference type="PANTHER" id="PTHR33418:SF1">
    <property type="entry name" value="HELICASE-ASSOCIATED DOMAIN-CONTAINING PROTEIN"/>
    <property type="match status" value="1"/>
</dbReference>
<dbReference type="InterPro" id="IPR006935">
    <property type="entry name" value="Helicase/UvrB_N"/>
</dbReference>
<dbReference type="SMART" id="SM00487">
    <property type="entry name" value="DEXDc"/>
    <property type="match status" value="1"/>
</dbReference>
<dbReference type="SMART" id="SM00490">
    <property type="entry name" value="HELICc"/>
    <property type="match status" value="1"/>
</dbReference>
<dbReference type="Pfam" id="PF00271">
    <property type="entry name" value="Helicase_C"/>
    <property type="match status" value="1"/>
</dbReference>
<feature type="region of interest" description="Disordered" evidence="1">
    <location>
        <begin position="1"/>
        <end position="37"/>
    </location>
</feature>
<organism evidence="4 5">
    <name type="scientific">Amycolatopsis saalfeldensis</name>
    <dbReference type="NCBI Taxonomy" id="394193"/>
    <lineage>
        <taxon>Bacteria</taxon>
        <taxon>Bacillati</taxon>
        <taxon>Actinomycetota</taxon>
        <taxon>Actinomycetes</taxon>
        <taxon>Pseudonocardiales</taxon>
        <taxon>Pseudonocardiaceae</taxon>
        <taxon>Amycolatopsis</taxon>
    </lineage>
</organism>
<gene>
    <name evidence="4" type="ORF">SAMN04489732_13035</name>
</gene>
<dbReference type="OrthoDB" id="9776021at2"/>
<dbReference type="InterPro" id="IPR005114">
    <property type="entry name" value="Helicase_assoc"/>
</dbReference>
<evidence type="ECO:0000259" key="2">
    <source>
        <dbReference type="PROSITE" id="PS51192"/>
    </source>
</evidence>
<dbReference type="STRING" id="394193.SAMN04489732_13035"/>
<protein>
    <submittedName>
        <fullName evidence="4">Helicase associated domain-containing protein</fullName>
    </submittedName>
</protein>
<evidence type="ECO:0000313" key="5">
    <source>
        <dbReference type="Proteomes" id="UP000198582"/>
    </source>
</evidence>
<dbReference type="PROSITE" id="PS51192">
    <property type="entry name" value="HELICASE_ATP_BIND_1"/>
    <property type="match status" value="1"/>
</dbReference>
<dbReference type="InterPro" id="IPR001650">
    <property type="entry name" value="Helicase_C-like"/>
</dbReference>
<dbReference type="Proteomes" id="UP000198582">
    <property type="component" value="Unassembled WGS sequence"/>
</dbReference>
<dbReference type="GO" id="GO:0016787">
    <property type="term" value="F:hydrolase activity"/>
    <property type="evidence" value="ECO:0007669"/>
    <property type="project" value="InterPro"/>
</dbReference>
<dbReference type="PROSITE" id="PS51194">
    <property type="entry name" value="HELICASE_CTER"/>
    <property type="match status" value="1"/>
</dbReference>
<dbReference type="SUPFAM" id="SSF52540">
    <property type="entry name" value="P-loop containing nucleoside triphosphate hydrolases"/>
    <property type="match status" value="1"/>
</dbReference>
<dbReference type="InterPro" id="IPR027417">
    <property type="entry name" value="P-loop_NTPase"/>
</dbReference>
<evidence type="ECO:0000256" key="1">
    <source>
        <dbReference type="SAM" id="MobiDB-lite"/>
    </source>
</evidence>